<gene>
    <name evidence="1" type="ORF">FLAT13_02997</name>
</gene>
<keyword evidence="2" id="KW-1185">Reference proteome</keyword>
<name>A0A6V6Z281_9FLAO</name>
<accession>A0A6V6Z281</accession>
<dbReference type="RefSeq" id="WP_180909425.1">
    <property type="nucleotide sequence ID" value="NZ_CAIJDP010000074.1"/>
</dbReference>
<proteinExistence type="predicted"/>
<dbReference type="Proteomes" id="UP000530060">
    <property type="component" value="Unassembled WGS sequence"/>
</dbReference>
<reference evidence="1 2" key="1">
    <citation type="submission" date="2020-06" db="EMBL/GenBank/DDBJ databases">
        <authorList>
            <person name="Criscuolo A."/>
        </authorList>
    </citation>
    <scope>NUCLEOTIDE SEQUENCE [LARGE SCALE GENOMIC DNA]</scope>
    <source>
        <strain evidence="2">CIP 111411</strain>
    </source>
</reference>
<evidence type="ECO:0000313" key="1">
    <source>
        <dbReference type="EMBL" id="CAD0005833.1"/>
    </source>
</evidence>
<protein>
    <submittedName>
        <fullName evidence="1">Uncharacterized protein</fullName>
    </submittedName>
</protein>
<comment type="caution">
    <text evidence="1">The sequence shown here is derived from an EMBL/GenBank/DDBJ whole genome shotgun (WGS) entry which is preliminary data.</text>
</comment>
<dbReference type="AlphaFoldDB" id="A0A6V6Z281"/>
<dbReference type="EMBL" id="CAIJDP010000074">
    <property type="protein sequence ID" value="CAD0005833.1"/>
    <property type="molecule type" value="Genomic_DNA"/>
</dbReference>
<evidence type="ECO:0000313" key="2">
    <source>
        <dbReference type="Proteomes" id="UP000530060"/>
    </source>
</evidence>
<sequence>MNKTQKEQKLKYFMQVYDNIKNNGYHTTAILEEKNFAPLRLIKGSISRIWFHEKINLF</sequence>
<organism evidence="1 2">
    <name type="scientific">Flavobacterium salmonis</name>
    <dbReference type="NCBI Taxonomy" id="2654844"/>
    <lineage>
        <taxon>Bacteria</taxon>
        <taxon>Pseudomonadati</taxon>
        <taxon>Bacteroidota</taxon>
        <taxon>Flavobacteriia</taxon>
        <taxon>Flavobacteriales</taxon>
        <taxon>Flavobacteriaceae</taxon>
        <taxon>Flavobacterium</taxon>
    </lineage>
</organism>